<name>A0A8S1WLT6_PAROT</name>
<proteinExistence type="predicted"/>
<gene>
    <name evidence="1" type="ORF">POCTA_138.1.T0940119</name>
</gene>
<dbReference type="Proteomes" id="UP000683925">
    <property type="component" value="Unassembled WGS sequence"/>
</dbReference>
<evidence type="ECO:0000313" key="2">
    <source>
        <dbReference type="Proteomes" id="UP000683925"/>
    </source>
</evidence>
<dbReference type="OrthoDB" id="305593at2759"/>
<organism evidence="1 2">
    <name type="scientific">Paramecium octaurelia</name>
    <dbReference type="NCBI Taxonomy" id="43137"/>
    <lineage>
        <taxon>Eukaryota</taxon>
        <taxon>Sar</taxon>
        <taxon>Alveolata</taxon>
        <taxon>Ciliophora</taxon>
        <taxon>Intramacronucleata</taxon>
        <taxon>Oligohymenophorea</taxon>
        <taxon>Peniculida</taxon>
        <taxon>Parameciidae</taxon>
        <taxon>Paramecium</taxon>
    </lineage>
</organism>
<accession>A0A8S1WLT6</accession>
<dbReference type="EMBL" id="CAJJDP010000093">
    <property type="protein sequence ID" value="CAD8189129.1"/>
    <property type="molecule type" value="Genomic_DNA"/>
</dbReference>
<dbReference type="AlphaFoldDB" id="A0A8S1WLT6"/>
<protein>
    <submittedName>
        <fullName evidence="1">Uncharacterized protein</fullName>
    </submittedName>
</protein>
<dbReference type="OMA" id="GISTYYA"/>
<sequence length="191" mass="22482">MQEAFEYEYNSFHHILNENQDSNLQYEQNSIQPPPIELKDFDQLINQNLMTHTQQLTNNQESDQSRVDYKNLPKLIGNHFYKYIEQNNITKTKGVLNFCNQRQKKEKGTKTEKQQSTKISDLREVCKADPQSKTNFKRFIKKQLFIDLIHSSKIEDPLKYIDGISTYYATADEPDKMISSHIISSKKIKKS</sequence>
<keyword evidence="2" id="KW-1185">Reference proteome</keyword>
<evidence type="ECO:0000313" key="1">
    <source>
        <dbReference type="EMBL" id="CAD8189129.1"/>
    </source>
</evidence>
<comment type="caution">
    <text evidence="1">The sequence shown here is derived from an EMBL/GenBank/DDBJ whole genome shotgun (WGS) entry which is preliminary data.</text>
</comment>
<reference evidence="1" key="1">
    <citation type="submission" date="2021-01" db="EMBL/GenBank/DDBJ databases">
        <authorList>
            <consortium name="Genoscope - CEA"/>
            <person name="William W."/>
        </authorList>
    </citation>
    <scope>NUCLEOTIDE SEQUENCE</scope>
</reference>